<protein>
    <recommendedName>
        <fullName evidence="3">SinR family protein</fullName>
    </recommendedName>
</protein>
<evidence type="ECO:0000313" key="1">
    <source>
        <dbReference type="EMBL" id="GAA4578645.1"/>
    </source>
</evidence>
<evidence type="ECO:0008006" key="3">
    <source>
        <dbReference type="Google" id="ProtNLM"/>
    </source>
</evidence>
<dbReference type="EMBL" id="BAABGU010000042">
    <property type="protein sequence ID" value="GAA4578645.1"/>
    <property type="molecule type" value="Genomic_DNA"/>
</dbReference>
<gene>
    <name evidence="1" type="ORF">GCM10023176_54970</name>
</gene>
<comment type="caution">
    <text evidence="1">The sequence shown here is derived from an EMBL/GenBank/DDBJ whole genome shotgun (WGS) entry which is preliminary data.</text>
</comment>
<accession>A0ABP8SZM3</accession>
<reference evidence="2" key="1">
    <citation type="journal article" date="2019" name="Int. J. Syst. Evol. Microbiol.">
        <title>The Global Catalogue of Microorganisms (GCM) 10K type strain sequencing project: providing services to taxonomists for standard genome sequencing and annotation.</title>
        <authorList>
            <consortium name="The Broad Institute Genomics Platform"/>
            <consortium name="The Broad Institute Genome Sequencing Center for Infectious Disease"/>
            <person name="Wu L."/>
            <person name="Ma J."/>
        </authorList>
    </citation>
    <scope>NUCLEOTIDE SEQUENCE [LARGE SCALE GENOMIC DNA]</scope>
    <source>
        <strain evidence="2">JCM 3175</strain>
    </source>
</reference>
<keyword evidence="2" id="KW-1185">Reference proteome</keyword>
<name>A0ABP8SZM3_9ACTN</name>
<organism evidence="1 2">
    <name type="scientific">Micromonospora coerulea</name>
    <dbReference type="NCBI Taxonomy" id="47856"/>
    <lineage>
        <taxon>Bacteria</taxon>
        <taxon>Bacillati</taxon>
        <taxon>Actinomycetota</taxon>
        <taxon>Actinomycetes</taxon>
        <taxon>Micromonosporales</taxon>
        <taxon>Micromonosporaceae</taxon>
        <taxon>Micromonospora</taxon>
    </lineage>
</organism>
<sequence>MTDFYLVVADQIDNTQRTQIQHVIREHAESWWHEFLDVWIVKGGESLSFWLKELRAIVPVKPSGILILKLPPDGSRAYASRAGASLTWLKEEYMGRKPTKAIESEGS</sequence>
<proteinExistence type="predicted"/>
<dbReference type="Proteomes" id="UP001500307">
    <property type="component" value="Unassembled WGS sequence"/>
</dbReference>
<evidence type="ECO:0000313" key="2">
    <source>
        <dbReference type="Proteomes" id="UP001500307"/>
    </source>
</evidence>